<dbReference type="Proteomes" id="UP000010111">
    <property type="component" value="Chromosome"/>
</dbReference>
<organism evidence="2 3">
    <name type="scientific">Megasphaera elsdenii DSM 20460</name>
    <dbReference type="NCBI Taxonomy" id="1064535"/>
    <lineage>
        <taxon>Bacteria</taxon>
        <taxon>Bacillati</taxon>
        <taxon>Bacillota</taxon>
        <taxon>Negativicutes</taxon>
        <taxon>Veillonellales</taxon>
        <taxon>Veillonellaceae</taxon>
        <taxon>Megasphaera</taxon>
    </lineage>
</organism>
<accession>G0VPG1</accession>
<keyword evidence="3" id="KW-1185">Reference proteome</keyword>
<evidence type="ECO:0000313" key="3">
    <source>
        <dbReference type="Proteomes" id="UP000010111"/>
    </source>
</evidence>
<dbReference type="PROSITE" id="PS50878">
    <property type="entry name" value="RT_POL"/>
    <property type="match status" value="1"/>
</dbReference>
<dbReference type="Pfam" id="PF00078">
    <property type="entry name" value="RVT_1"/>
    <property type="match status" value="1"/>
</dbReference>
<keyword evidence="2" id="KW-0548">Nucleotidyltransferase</keyword>
<dbReference type="SUPFAM" id="SSF56672">
    <property type="entry name" value="DNA/RNA polymerases"/>
    <property type="match status" value="1"/>
</dbReference>
<dbReference type="InterPro" id="IPR043502">
    <property type="entry name" value="DNA/RNA_pol_sf"/>
</dbReference>
<reference evidence="2 3" key="1">
    <citation type="journal article" date="2011" name="J. Bacteriol.">
        <title>Genome Sequence of the Ruminal Bacterium Megasphaera elsdenii.</title>
        <authorList>
            <person name="Marx H."/>
            <person name="Graf A.B."/>
            <person name="Tatto N."/>
            <person name="Thallinger G.G."/>
            <person name="Mattanovich D."/>
            <person name="Sauer M."/>
        </authorList>
    </citation>
    <scope>NUCLEOTIDE SEQUENCE [LARGE SCALE GENOMIC DNA]</scope>
    <source>
        <strain evidence="2 3">DSM 20460</strain>
    </source>
</reference>
<evidence type="ECO:0000259" key="1">
    <source>
        <dbReference type="PROSITE" id="PS50878"/>
    </source>
</evidence>
<dbReference type="GeneID" id="97492077"/>
<dbReference type="EMBL" id="HE576794">
    <property type="protein sequence ID" value="CCC73339.1"/>
    <property type="molecule type" value="Genomic_DNA"/>
</dbReference>
<name>G0VPG1_MEGEL</name>
<dbReference type="RefSeq" id="WP_014016073.1">
    <property type="nucleotide sequence ID" value="NC_015873.1"/>
</dbReference>
<protein>
    <submittedName>
        <fullName evidence="2">RNA-directed DNA polymerase (Reverse transcriptase)</fullName>
    </submittedName>
</protein>
<dbReference type="GO" id="GO:0003964">
    <property type="term" value="F:RNA-directed DNA polymerase activity"/>
    <property type="evidence" value="ECO:0007669"/>
    <property type="project" value="UniProtKB-KW"/>
</dbReference>
<sequence length="324" mass="38603">MQFAQSLEENLIEIQNELIWREYRVGKYHEFYVRDPKRRLIMALPSRDRVVQWAIYRQLNPILDRRYLSTSYGCRIGGGAHRAVAKLKEYLRLQTGTAYILKMDVSKYFYRIDHDVLMGILERIVKDRGLLWLLHEIIYSDHDFGIATDDYDFTGERLSSVGMPIGNLSSQMFANLYLNEADQYAKRILKCKYYIRYMDDVIVVSNDRARLWEVWRAMDDFMRERLRLKLNAKTCIRSEVQGVDFCGYRIWRDHIRLRKKSALKMKHRLRWLKRAYARGEVDIQTVAASLTSYFGLLSHCDSYELRKSILNNLVLVRKRKEGNK</sequence>
<feature type="domain" description="Reverse transcriptase" evidence="1">
    <location>
        <begin position="1"/>
        <end position="250"/>
    </location>
</feature>
<keyword evidence="2" id="KW-0695">RNA-directed DNA polymerase</keyword>
<proteinExistence type="predicted"/>
<dbReference type="eggNOG" id="COG3344">
    <property type="taxonomic scope" value="Bacteria"/>
</dbReference>
<dbReference type="STRING" id="1064535.MELS_1117"/>
<gene>
    <name evidence="2" type="ORF">MELS_1117</name>
</gene>
<keyword evidence="2" id="KW-0808">Transferase</keyword>
<dbReference type="AlphaFoldDB" id="G0VPG1"/>
<dbReference type="CDD" id="cd01651">
    <property type="entry name" value="RT_G2_intron"/>
    <property type="match status" value="1"/>
</dbReference>
<dbReference type="InterPro" id="IPR000477">
    <property type="entry name" value="RT_dom"/>
</dbReference>
<dbReference type="HOGENOM" id="CLU_013584_0_0_9"/>
<evidence type="ECO:0000313" key="2">
    <source>
        <dbReference type="EMBL" id="CCC73339.1"/>
    </source>
</evidence>
<dbReference type="PANTHER" id="PTHR34047">
    <property type="entry name" value="NUCLEAR INTRON MATURASE 1, MITOCHONDRIAL-RELATED"/>
    <property type="match status" value="1"/>
</dbReference>
<dbReference type="PANTHER" id="PTHR34047:SF8">
    <property type="entry name" value="PROTEIN YKFC"/>
    <property type="match status" value="1"/>
</dbReference>
<dbReference type="InterPro" id="IPR051083">
    <property type="entry name" value="GrpII_Intron_Splice-Mob/Def"/>
</dbReference>
<dbReference type="KEGG" id="med:MELS_1117"/>